<evidence type="ECO:0000313" key="1">
    <source>
        <dbReference type="EMBL" id="CAI5755487.1"/>
    </source>
</evidence>
<gene>
    <name evidence="1" type="ORF">CANVERA_P0003</name>
</gene>
<organism evidence="1 2">
    <name type="scientific">Candida verbasci</name>
    <dbReference type="NCBI Taxonomy" id="1227364"/>
    <lineage>
        <taxon>Eukaryota</taxon>
        <taxon>Fungi</taxon>
        <taxon>Dikarya</taxon>
        <taxon>Ascomycota</taxon>
        <taxon>Saccharomycotina</taxon>
        <taxon>Pichiomycetes</taxon>
        <taxon>Debaryomycetaceae</taxon>
        <taxon>Candida/Lodderomyces clade</taxon>
        <taxon>Candida</taxon>
    </lineage>
</organism>
<dbReference type="Pfam" id="PF04502">
    <property type="entry name" value="Saf4_Yju2"/>
    <property type="match status" value="1"/>
</dbReference>
<dbReference type="AlphaFoldDB" id="A0A9W4X7T4"/>
<proteinExistence type="predicted"/>
<keyword evidence="2" id="KW-1185">Reference proteome</keyword>
<name>A0A9W4X7T4_9ASCO</name>
<dbReference type="PANTHER" id="PTHR12111:SF1">
    <property type="entry name" value="SPLICING FACTOR YJU2"/>
    <property type="match status" value="1"/>
</dbReference>
<dbReference type="GO" id="GO:0071006">
    <property type="term" value="C:U2-type catalytic step 1 spliceosome"/>
    <property type="evidence" value="ECO:0007669"/>
    <property type="project" value="TreeGrafter"/>
</dbReference>
<evidence type="ECO:0008006" key="3">
    <source>
        <dbReference type="Google" id="ProtNLM"/>
    </source>
</evidence>
<dbReference type="GO" id="GO:0000398">
    <property type="term" value="P:mRNA splicing, via spliceosome"/>
    <property type="evidence" value="ECO:0007669"/>
    <property type="project" value="InterPro"/>
</dbReference>
<sequence length="904" mass="106339">MIKILLKYNKRNRIRVIRRYSSLDTFFKENIPVSKHELNEKIEEYYQKKTTFVNSYQHFNRISVRNKFEYDDSPPKDFNIIVYESENCIPIEGSLVEVNDEIPKIGLVIRRALSRFDERYNKLLVLTSDNELIQVSPQDVIFHLYQVKLLNYRDIVNSRYNLEYSERIEAVNFLNAYIDDALEMKRSISLDIVYSQIATSSIKPISLTDIVDALKFKESRVIQITSSYYYQCVLLQSIHWNLIDSCKWIVPNAIPNYKTSNLFNNFSNSFVKTEYFINSQQNWQSIQQYLSKQHTEKELNEFINHSHDEKFLNVYEGRHSKYLLDVMKFARLYPHNSLKLPHLDGLKFESQLINKGSDKFMHLRTRKYYQDQVIYGIPLGNVIIGVSIEAINSRKYVLNIHIPDISTTLKYGKFSEEFIKSKQFKNYQPSTEFDEFMKKPTKRKLSEVTCMTISFKYNTFDTNIFDNHEISISFDSLSNLNLKIVDSDLLEKCLSGKLQSNIYNLIKRNRELTKLDLENLNYVNGVLKHFFKLRQHNGASIPGVFDNAKFFHRELKIFAGYLTTEYCLQNQIPVNIRKQDLAARFENDKVVIQHDNIMLPDYEADNYHDCIIAKDAKSFISPMAYIASMNYLKPEIVDTNGGRHLRLGLPNGYSNITDAINKYYPPDYDPSKIPKIRKPKNGTIKIRMMIPFSMRCTKCNEYIAERRSINAKKEVTKEKYLNIKIIRFTVICPGCNNTITFKTDPKNASYTTESGAVRNYESKKSKNETEDDLLKRLEVEEIEDQKFKLKSEKRKFNKFWNEKEDGNNLELFQKRLEEQHREQMINQELEQIEAKSKNISERADLVDLARGKLEEEEIEELEVEHDKSKLPVSEIKQKLQIPTKIKIKKKAVNNFNLDYSSDSD</sequence>
<protein>
    <recommendedName>
        <fullName evidence="3">Splicing factor YJU2</fullName>
    </recommendedName>
</protein>
<reference evidence="1" key="1">
    <citation type="submission" date="2022-12" db="EMBL/GenBank/DDBJ databases">
        <authorList>
            <person name="Brejova B."/>
        </authorList>
    </citation>
    <scope>NUCLEOTIDE SEQUENCE</scope>
</reference>
<dbReference type="OrthoDB" id="674963at2759"/>
<comment type="caution">
    <text evidence="1">The sequence shown here is derived from an EMBL/GenBank/DDBJ whole genome shotgun (WGS) entry which is preliminary data.</text>
</comment>
<evidence type="ECO:0000313" key="2">
    <source>
        <dbReference type="Proteomes" id="UP001152885"/>
    </source>
</evidence>
<dbReference type="PANTHER" id="PTHR12111">
    <property type="entry name" value="SPLICING FACTOR YJU2"/>
    <property type="match status" value="1"/>
</dbReference>
<accession>A0A9W4X7T4</accession>
<dbReference type="Proteomes" id="UP001152885">
    <property type="component" value="Unassembled WGS sequence"/>
</dbReference>
<dbReference type="EMBL" id="CANTUO010000001">
    <property type="protein sequence ID" value="CAI5755487.1"/>
    <property type="molecule type" value="Genomic_DNA"/>
</dbReference>
<dbReference type="InterPro" id="IPR007590">
    <property type="entry name" value="Saf4/Yju2"/>
</dbReference>